<organism evidence="2 3">
    <name type="scientific">Flavobacterium fluviale</name>
    <dbReference type="NCBI Taxonomy" id="2249356"/>
    <lineage>
        <taxon>Bacteria</taxon>
        <taxon>Pseudomonadati</taxon>
        <taxon>Bacteroidota</taxon>
        <taxon>Flavobacteriia</taxon>
        <taxon>Flavobacteriales</taxon>
        <taxon>Flavobacteriaceae</taxon>
        <taxon>Flavobacterium</taxon>
    </lineage>
</organism>
<dbReference type="RefSeq" id="WP_113676482.1">
    <property type="nucleotide sequence ID" value="NZ_CP030261.1"/>
</dbReference>
<reference evidence="2 3" key="1">
    <citation type="submission" date="2018-06" db="EMBL/GenBank/DDBJ databases">
        <title>Genome sequencing of Flavobacterium.</title>
        <authorList>
            <person name="Baek M.-G."/>
            <person name="Yi H."/>
        </authorList>
    </citation>
    <scope>NUCLEOTIDE SEQUENCE [LARGE SCALE GENOMIC DNA]</scope>
    <source>
        <strain evidence="2 3">HYN0086</strain>
    </source>
</reference>
<dbReference type="KEGG" id="ffl:HYN86_01550"/>
<dbReference type="InterPro" id="IPR001173">
    <property type="entry name" value="Glyco_trans_2-like"/>
</dbReference>
<evidence type="ECO:0000313" key="2">
    <source>
        <dbReference type="EMBL" id="AXB55357.1"/>
    </source>
</evidence>
<dbReference type="PANTHER" id="PTHR43685">
    <property type="entry name" value="GLYCOSYLTRANSFERASE"/>
    <property type="match status" value="1"/>
</dbReference>
<dbReference type="PANTHER" id="PTHR43685:SF11">
    <property type="entry name" value="GLYCOSYLTRANSFERASE TAGX-RELATED"/>
    <property type="match status" value="1"/>
</dbReference>
<dbReference type="Proteomes" id="UP000251561">
    <property type="component" value="Chromosome"/>
</dbReference>
<gene>
    <name evidence="2" type="ORF">HYN86_01550</name>
</gene>
<protein>
    <recommendedName>
        <fullName evidence="1">Glycosyltransferase 2-like domain-containing protein</fullName>
    </recommendedName>
</protein>
<dbReference type="Gene3D" id="3.90.550.10">
    <property type="entry name" value="Spore Coat Polysaccharide Biosynthesis Protein SpsA, Chain A"/>
    <property type="match status" value="1"/>
</dbReference>
<keyword evidence="3" id="KW-1185">Reference proteome</keyword>
<dbReference type="OrthoDB" id="597270at2"/>
<dbReference type="InterPro" id="IPR050834">
    <property type="entry name" value="Glycosyltransf_2"/>
</dbReference>
<dbReference type="EMBL" id="CP030261">
    <property type="protein sequence ID" value="AXB55357.1"/>
    <property type="molecule type" value="Genomic_DNA"/>
</dbReference>
<proteinExistence type="predicted"/>
<dbReference type="InterPro" id="IPR029044">
    <property type="entry name" value="Nucleotide-diphossugar_trans"/>
</dbReference>
<evidence type="ECO:0000313" key="3">
    <source>
        <dbReference type="Proteomes" id="UP000251561"/>
    </source>
</evidence>
<dbReference type="Pfam" id="PF00535">
    <property type="entry name" value="Glycos_transf_2"/>
    <property type="match status" value="1"/>
</dbReference>
<feature type="domain" description="Glycosyltransferase 2-like" evidence="1">
    <location>
        <begin position="8"/>
        <end position="126"/>
    </location>
</feature>
<accession>A0A344LN65</accession>
<dbReference type="AlphaFoldDB" id="A0A344LN65"/>
<name>A0A344LN65_9FLAO</name>
<dbReference type="SUPFAM" id="SSF53448">
    <property type="entry name" value="Nucleotide-diphospho-sugar transferases"/>
    <property type="match status" value="1"/>
</dbReference>
<sequence>MINTNLVSIIIATYNRANLIAETLDSVLAQTYQNWECIIVDDDSSDNTEEIVSKYNSDSRIRFFKRPAERIKGSNSCRNYGIEKSSGHFIMFLDSDDLLLPDHLFKKIDVFTNIHQIDGVVSKTIMVSNNKEVVKKELRTVLTDNILEDFISLKVSWYIHDILWRKSFLKDKVLYNENLMKMQDRDFHIRRLIEEPTLFLCNEYLTLYRIHEKSKSADSNCNVAESRHNAILQIIHSLEQEGKLSVTIKNHLFKHQVQNVIVLHEHPKCFRLYLKLIGKTFNFSVLYLKWLLKFNIGYISFKLTKRGLRFIQ</sequence>
<evidence type="ECO:0000259" key="1">
    <source>
        <dbReference type="Pfam" id="PF00535"/>
    </source>
</evidence>